<evidence type="ECO:0000313" key="3">
    <source>
        <dbReference type="EMBL" id="KAL0576083.1"/>
    </source>
</evidence>
<dbReference type="SUPFAM" id="SSF56801">
    <property type="entry name" value="Acetyl-CoA synthetase-like"/>
    <property type="match status" value="1"/>
</dbReference>
<evidence type="ECO:0000313" key="4">
    <source>
        <dbReference type="Proteomes" id="UP001465976"/>
    </source>
</evidence>
<dbReference type="InterPro" id="IPR042099">
    <property type="entry name" value="ANL_N_sf"/>
</dbReference>
<dbReference type="Proteomes" id="UP001465976">
    <property type="component" value="Unassembled WGS sequence"/>
</dbReference>
<reference evidence="3 4" key="1">
    <citation type="submission" date="2024-02" db="EMBL/GenBank/DDBJ databases">
        <title>A draft genome for the cacao thread blight pathogen Marasmius crinis-equi.</title>
        <authorList>
            <person name="Cohen S.P."/>
            <person name="Baruah I.K."/>
            <person name="Amoako-Attah I."/>
            <person name="Bukari Y."/>
            <person name="Meinhardt L.W."/>
            <person name="Bailey B.A."/>
        </authorList>
    </citation>
    <scope>NUCLEOTIDE SEQUENCE [LARGE SCALE GENOMIC DNA]</scope>
    <source>
        <strain evidence="3 4">GH-76</strain>
    </source>
</reference>
<dbReference type="Gene3D" id="3.40.50.12780">
    <property type="entry name" value="N-terminal domain of ligase-like"/>
    <property type="match status" value="1"/>
</dbReference>
<proteinExistence type="inferred from homology"/>
<comment type="similarity">
    <text evidence="1">Belongs to the ATP-dependent AMP-binding enzyme family.</text>
</comment>
<dbReference type="PANTHER" id="PTHR43201">
    <property type="entry name" value="ACYL-COA SYNTHETASE"/>
    <property type="match status" value="1"/>
</dbReference>
<dbReference type="EMBL" id="JBAHYK010000248">
    <property type="protein sequence ID" value="KAL0576083.1"/>
    <property type="molecule type" value="Genomic_DNA"/>
</dbReference>
<keyword evidence="4" id="KW-1185">Reference proteome</keyword>
<gene>
    <name evidence="3" type="ORF">V5O48_005882</name>
</gene>
<dbReference type="PANTHER" id="PTHR43201:SF8">
    <property type="entry name" value="ACYL-COA SYNTHETASE FAMILY MEMBER 3"/>
    <property type="match status" value="1"/>
</dbReference>
<accession>A0ABR3FL39</accession>
<protein>
    <recommendedName>
        <fullName evidence="2">AMP-dependent synthetase/ligase domain-containing protein</fullName>
    </recommendedName>
</protein>
<name>A0ABR3FL39_9AGAR</name>
<evidence type="ECO:0000256" key="1">
    <source>
        <dbReference type="ARBA" id="ARBA00006432"/>
    </source>
</evidence>
<dbReference type="Pfam" id="PF00501">
    <property type="entry name" value="AMP-binding"/>
    <property type="match status" value="1"/>
</dbReference>
<feature type="domain" description="AMP-dependent synthetase/ligase" evidence="2">
    <location>
        <begin position="41"/>
        <end position="340"/>
    </location>
</feature>
<dbReference type="InterPro" id="IPR000873">
    <property type="entry name" value="AMP-dep_synth/lig_dom"/>
</dbReference>
<organism evidence="3 4">
    <name type="scientific">Marasmius crinis-equi</name>
    <dbReference type="NCBI Taxonomy" id="585013"/>
    <lineage>
        <taxon>Eukaryota</taxon>
        <taxon>Fungi</taxon>
        <taxon>Dikarya</taxon>
        <taxon>Basidiomycota</taxon>
        <taxon>Agaricomycotina</taxon>
        <taxon>Agaricomycetes</taxon>
        <taxon>Agaricomycetidae</taxon>
        <taxon>Agaricales</taxon>
        <taxon>Marasmiineae</taxon>
        <taxon>Marasmiaceae</taxon>
        <taxon>Marasmius</taxon>
    </lineage>
</organism>
<evidence type="ECO:0000259" key="2">
    <source>
        <dbReference type="Pfam" id="PF00501"/>
    </source>
</evidence>
<sequence length="441" mass="48779">MSAKAMFRSPLTVLSATAAIKPTALAFKIPKINPATGEVIDWEEISYAEFAKHVDRLAYVWEEALGKDGVGRGAVIALCLGGFQYLDVVHLYSISRAGYVPHIFSRLPDIEIVKDLLRESDTKALIRSSQFKEILEPAKDIGIPIYDVATLQVAREGDGEPLAFRESDNPDDVFIIAHTSGSTSGRPKLVRCTRRWMDAAVHKGNHRVSDFASESGRIGNWMGNVCHMGQYGLTLANIQRGDCTIEPRDPRNPYDFHEIFDCIRRASLNHITLFCPLIVKLLQLARSDPEVLDLLKGLEGITGGGAIFPKAEEEWAVRAGLNIIVIFASTELGVSLVTHGTRSDPTGAFYVIDAPGVSYQFDPVPGEERLLELVARSDSIDCPGEEFRSKGDGHFHTGDLWVEVQTEADDGGDAREKKGYWYRGRDDDWIKSESALRCDTK</sequence>
<comment type="caution">
    <text evidence="3">The sequence shown here is derived from an EMBL/GenBank/DDBJ whole genome shotgun (WGS) entry which is preliminary data.</text>
</comment>